<dbReference type="InterPro" id="IPR000119">
    <property type="entry name" value="Hist_DNA-bd"/>
</dbReference>
<dbReference type="Pfam" id="PF00216">
    <property type="entry name" value="Bac_DNA_binding"/>
    <property type="match status" value="1"/>
</dbReference>
<reference evidence="4 5" key="1">
    <citation type="submission" date="2018-05" db="EMBL/GenBank/DDBJ databases">
        <title>The genome of Vibrio coralliilyticus phage YC.</title>
        <authorList>
            <person name="Benler S."/>
        </authorList>
    </citation>
    <scope>NUCLEOTIDE SEQUENCE [LARGE SCALE GENOMIC DNA]</scope>
</reference>
<dbReference type="GeneID" id="55608616"/>
<dbReference type="Gene3D" id="4.10.520.10">
    <property type="entry name" value="IHF-like DNA-binding proteins"/>
    <property type="match status" value="1"/>
</dbReference>
<evidence type="ECO:0000313" key="4">
    <source>
        <dbReference type="EMBL" id="AXC34538.1"/>
    </source>
</evidence>
<evidence type="ECO:0000256" key="1">
    <source>
        <dbReference type="ARBA" id="ARBA00023125"/>
    </source>
</evidence>
<dbReference type="GO" id="GO:0030527">
    <property type="term" value="F:structural constituent of chromatin"/>
    <property type="evidence" value="ECO:0007669"/>
    <property type="project" value="InterPro"/>
</dbReference>
<dbReference type="PANTHER" id="PTHR33175:SF3">
    <property type="entry name" value="DNA-BINDING PROTEIN HU-BETA"/>
    <property type="match status" value="1"/>
</dbReference>
<name>A0A384ZSC1_9CAUD</name>
<evidence type="ECO:0000313" key="5">
    <source>
        <dbReference type="Proteomes" id="UP000260311"/>
    </source>
</evidence>
<dbReference type="SUPFAM" id="SSF47729">
    <property type="entry name" value="IHF-like DNA-binding proteins"/>
    <property type="match status" value="1"/>
</dbReference>
<dbReference type="EMBL" id="MH375644">
    <property type="protein sequence ID" value="AXC34538.1"/>
    <property type="molecule type" value="Genomic_DNA"/>
</dbReference>
<dbReference type="GO" id="GO:0003677">
    <property type="term" value="F:DNA binding"/>
    <property type="evidence" value="ECO:0007669"/>
    <property type="project" value="UniProtKB-KW"/>
</dbReference>
<dbReference type="KEGG" id="vg:55608616"/>
<organism evidence="4 5">
    <name type="scientific">Vibrio phage YC</name>
    <dbReference type="NCBI Taxonomy" id="2267403"/>
    <lineage>
        <taxon>Viruses</taxon>
        <taxon>Duplodnaviria</taxon>
        <taxon>Heunggongvirae</taxon>
        <taxon>Uroviricota</taxon>
        <taxon>Caudoviricetes</taxon>
        <taxon>Pantevenvirales</taxon>
        <taxon>Ackermannviridae</taxon>
        <taxon>Campanilevirus</taxon>
        <taxon>Campanilevirus YC</taxon>
    </lineage>
</organism>
<protein>
    <submittedName>
        <fullName evidence="4">IHF protein</fullName>
    </submittedName>
</protein>
<accession>A0A384ZSC1</accession>
<dbReference type="PANTHER" id="PTHR33175">
    <property type="entry name" value="DNA-BINDING PROTEIN HU"/>
    <property type="match status" value="1"/>
</dbReference>
<proteinExistence type="inferred from homology"/>
<comment type="similarity">
    <text evidence="2">Belongs to the bacterial histone-like protein family.</text>
</comment>
<evidence type="ECO:0000256" key="3">
    <source>
        <dbReference type="SAM" id="MobiDB-lite"/>
    </source>
</evidence>
<dbReference type="RefSeq" id="YP_009838384.1">
    <property type="nucleotide sequence ID" value="NC_048709.1"/>
</dbReference>
<evidence type="ECO:0000256" key="2">
    <source>
        <dbReference type="RuleBase" id="RU003939"/>
    </source>
</evidence>
<keyword evidence="5" id="KW-1185">Reference proteome</keyword>
<keyword evidence="1" id="KW-0238">DNA-binding</keyword>
<dbReference type="Proteomes" id="UP000260311">
    <property type="component" value="Segment"/>
</dbReference>
<dbReference type="InterPro" id="IPR010992">
    <property type="entry name" value="IHF-like_DNA-bd_dom_sf"/>
</dbReference>
<dbReference type="SMART" id="SM00411">
    <property type="entry name" value="BHL"/>
    <property type="match status" value="1"/>
</dbReference>
<feature type="region of interest" description="Disordered" evidence="3">
    <location>
        <begin position="55"/>
        <end position="91"/>
    </location>
</feature>
<sequence length="91" mass="9432">MKLSALVSEVAKSTGLTKDKVKEVLAATETGVTEAIKAGESVKVLGVTFSTREVAERNYPNPKDPSAGPTTVPAHTAPKVTIGKGLKEAVK</sequence>